<evidence type="ECO:0000256" key="10">
    <source>
        <dbReference type="ARBA" id="ARBA00023242"/>
    </source>
</evidence>
<dbReference type="FunFam" id="3.30.160.60:FF:000017">
    <property type="entry name" value="zinc finger protein 62 homolog"/>
    <property type="match status" value="1"/>
</dbReference>
<dbReference type="InterPro" id="IPR001909">
    <property type="entry name" value="KRAB"/>
</dbReference>
<dbReference type="GO" id="GO:0008270">
    <property type="term" value="F:zinc ion binding"/>
    <property type="evidence" value="ECO:0007669"/>
    <property type="project" value="UniProtKB-KW"/>
</dbReference>
<dbReference type="Pfam" id="PF13465">
    <property type="entry name" value="zf-H2C2_2"/>
    <property type="match status" value="1"/>
</dbReference>
<evidence type="ECO:0000256" key="5">
    <source>
        <dbReference type="ARBA" id="ARBA00022771"/>
    </source>
</evidence>
<feature type="domain" description="C2H2-type" evidence="12">
    <location>
        <begin position="226"/>
        <end position="253"/>
    </location>
</feature>
<dbReference type="Bgee" id="ENSCHIG00000024062">
    <property type="expression patterns" value="Expressed in thymus and 17 other cell types or tissues"/>
</dbReference>
<gene>
    <name evidence="14" type="primary">ZNF177</name>
</gene>
<keyword evidence="9" id="KW-0804">Transcription</keyword>
<feature type="domain" description="C2H2-type" evidence="12">
    <location>
        <begin position="351"/>
        <end position="368"/>
    </location>
</feature>
<sequence>MAAGFLTTWSQDLVTFKEVSVEFSQEEWALLAPTQKVLYRDVMLENFRNLALVGYHLCKHSPITEVAQEELRPEERGILQNACTDGVTQLESKDVILMQNAPTHPGENPLELLTLERKFLNSVIVEKLLIKSSLRKHCRTLTREKSECNQHLMSFKLHSSFSVHEQIPAEEKLHECSDCGKRSSHSVHKKMCTVKESSKCNGHGKVFPGPLSLQICMRPHTGEKAYECRDYGKAFVFQSSLKKHVRSHTGEKPYECNHCRKSFSQSSHLNECGKAFTVLSSLQKHMRTHTGEKPYECSDCGKAFIDQSSLKKHTRSHTGEKPYECNHCGNSFSTSSYLTVHKRAHTGEKTYACKECGKAFRNSSCLRKPYKCIQCGKAFSTSTNLIMHKRIHTGQKLCE</sequence>
<dbReference type="Proteomes" id="UP000291000">
    <property type="component" value="Chromosome 7"/>
</dbReference>
<dbReference type="PROSITE" id="PS50805">
    <property type="entry name" value="KRAB"/>
    <property type="match status" value="1"/>
</dbReference>
<dbReference type="Ensembl" id="ENSCHIT00000036509.1">
    <property type="protein sequence ID" value="ENSCHIP00000028638.1"/>
    <property type="gene ID" value="ENSCHIG00000024062.1"/>
</dbReference>
<dbReference type="GO" id="GO:0005634">
    <property type="term" value="C:nucleus"/>
    <property type="evidence" value="ECO:0007669"/>
    <property type="project" value="UniProtKB-SubCell"/>
</dbReference>
<dbReference type="GeneTree" id="ENSGT00940000163463"/>
<evidence type="ECO:0000256" key="11">
    <source>
        <dbReference type="PROSITE-ProRule" id="PRU00042"/>
    </source>
</evidence>
<protein>
    <submittedName>
        <fullName evidence="14">Zinc finger protein 177</fullName>
    </submittedName>
</protein>
<comment type="similarity">
    <text evidence="2">Belongs to the krueppel C2H2-type zinc-finger protein family.</text>
</comment>
<evidence type="ECO:0000256" key="7">
    <source>
        <dbReference type="ARBA" id="ARBA00023015"/>
    </source>
</evidence>
<dbReference type="FunFam" id="3.30.160.60:FF:000688">
    <property type="entry name" value="zinc finger protein 197 isoform X1"/>
    <property type="match status" value="1"/>
</dbReference>
<dbReference type="EMBL" id="LWLT01000008">
    <property type="status" value="NOT_ANNOTATED_CDS"/>
    <property type="molecule type" value="Genomic_DNA"/>
</dbReference>
<dbReference type="GO" id="GO:0000981">
    <property type="term" value="F:DNA-binding transcription factor activity, RNA polymerase II-specific"/>
    <property type="evidence" value="ECO:0007669"/>
    <property type="project" value="TreeGrafter"/>
</dbReference>
<dbReference type="GO" id="GO:0000977">
    <property type="term" value="F:RNA polymerase II transcription regulatory region sequence-specific DNA binding"/>
    <property type="evidence" value="ECO:0007669"/>
    <property type="project" value="TreeGrafter"/>
</dbReference>
<organism evidence="14 15">
    <name type="scientific">Capra hircus</name>
    <name type="common">Goat</name>
    <dbReference type="NCBI Taxonomy" id="9925"/>
    <lineage>
        <taxon>Eukaryota</taxon>
        <taxon>Metazoa</taxon>
        <taxon>Chordata</taxon>
        <taxon>Craniata</taxon>
        <taxon>Vertebrata</taxon>
        <taxon>Euteleostomi</taxon>
        <taxon>Mammalia</taxon>
        <taxon>Eutheria</taxon>
        <taxon>Laurasiatheria</taxon>
        <taxon>Artiodactyla</taxon>
        <taxon>Ruminantia</taxon>
        <taxon>Pecora</taxon>
        <taxon>Bovidae</taxon>
        <taxon>Caprinae</taxon>
        <taxon>Capra</taxon>
    </lineage>
</organism>
<keyword evidence="6" id="KW-0862">Zinc</keyword>
<dbReference type="AlphaFoldDB" id="A0A452FX18"/>
<dbReference type="FunFam" id="3.30.160.60:FF:001498">
    <property type="entry name" value="Zinc finger protein 404"/>
    <property type="match status" value="1"/>
</dbReference>
<dbReference type="Gene3D" id="6.10.140.140">
    <property type="match status" value="1"/>
</dbReference>
<comment type="subcellular location">
    <subcellularLocation>
        <location evidence="1">Nucleus</location>
    </subcellularLocation>
</comment>
<evidence type="ECO:0000256" key="9">
    <source>
        <dbReference type="ARBA" id="ARBA00023163"/>
    </source>
</evidence>
<keyword evidence="7" id="KW-0805">Transcription regulation</keyword>
<keyword evidence="8" id="KW-0238">DNA-binding</keyword>
<dbReference type="Pfam" id="PF01352">
    <property type="entry name" value="KRAB"/>
    <property type="match status" value="1"/>
</dbReference>
<evidence type="ECO:0000256" key="4">
    <source>
        <dbReference type="ARBA" id="ARBA00022737"/>
    </source>
</evidence>
<dbReference type="SMART" id="SM00349">
    <property type="entry name" value="KRAB"/>
    <property type="match status" value="1"/>
</dbReference>
<evidence type="ECO:0000256" key="2">
    <source>
        <dbReference type="ARBA" id="ARBA00006991"/>
    </source>
</evidence>
<feature type="domain" description="KRAB" evidence="13">
    <location>
        <begin position="14"/>
        <end position="84"/>
    </location>
</feature>
<reference evidence="14 15" key="1">
    <citation type="submission" date="2016-04" db="EMBL/GenBank/DDBJ databases">
        <title>Polished mammalian reference genomes with single-molecule sequencing and chromosome conformation capture applied to the Capra hircus genome.</title>
        <authorList>
            <person name="Bickhart D.M."/>
            <person name="Koren S."/>
            <person name="Rosen B."/>
            <person name="Hastie A."/>
            <person name="Liachko I."/>
            <person name="Sullivan S.T."/>
            <person name="Burton J."/>
            <person name="Sayre B.L."/>
            <person name="Huson H.J."/>
            <person name="Lee J."/>
            <person name="Lam E."/>
            <person name="Kelley C.M."/>
            <person name="Hutchison J.L."/>
            <person name="Zhou Y."/>
            <person name="Sun J."/>
            <person name="Crisa A."/>
            <person name="Schwartz J.C."/>
            <person name="Hammond J.A."/>
            <person name="Schroeder S.G."/>
            <person name="Liu G.E."/>
            <person name="Dunham M."/>
            <person name="Shendure J."/>
            <person name="Sonstegard T.S."/>
            <person name="Phillippy A.M."/>
            <person name="Van Tassell C.P."/>
            <person name="Smith T.P."/>
        </authorList>
    </citation>
    <scope>NUCLEOTIDE SEQUENCE [LARGE SCALE GENOMIC DNA]</scope>
</reference>
<reference evidence="14" key="2">
    <citation type="submission" date="2025-08" db="UniProtKB">
        <authorList>
            <consortium name="Ensembl"/>
        </authorList>
    </citation>
    <scope>IDENTIFICATION</scope>
</reference>
<dbReference type="SMART" id="SM00355">
    <property type="entry name" value="ZnF_C2H2"/>
    <property type="match status" value="5"/>
</dbReference>
<dbReference type="PANTHER" id="PTHR24379:SF133">
    <property type="entry name" value="ZFP617 PROTEIN-RELATED"/>
    <property type="match status" value="1"/>
</dbReference>
<evidence type="ECO:0000256" key="8">
    <source>
        <dbReference type="ARBA" id="ARBA00023125"/>
    </source>
</evidence>
<dbReference type="PROSITE" id="PS50157">
    <property type="entry name" value="ZINC_FINGER_C2H2_2"/>
    <property type="match status" value="6"/>
</dbReference>
<feature type="domain" description="C2H2-type" evidence="12">
    <location>
        <begin position="254"/>
        <end position="294"/>
    </location>
</feature>
<feature type="domain" description="C2H2-type" evidence="12">
    <location>
        <begin position="295"/>
        <end position="322"/>
    </location>
</feature>
<keyword evidence="15" id="KW-1185">Reference proteome</keyword>
<keyword evidence="10" id="KW-0539">Nucleus</keyword>
<evidence type="ECO:0000313" key="15">
    <source>
        <dbReference type="Proteomes" id="UP000291000"/>
    </source>
</evidence>
<dbReference type="InterPro" id="IPR036051">
    <property type="entry name" value="KRAB_dom_sf"/>
</dbReference>
<evidence type="ECO:0000256" key="1">
    <source>
        <dbReference type="ARBA" id="ARBA00004123"/>
    </source>
</evidence>
<keyword evidence="3" id="KW-0479">Metal-binding</keyword>
<dbReference type="InterPro" id="IPR036236">
    <property type="entry name" value="Znf_C2H2_sf"/>
</dbReference>
<evidence type="ECO:0000259" key="12">
    <source>
        <dbReference type="PROSITE" id="PS50157"/>
    </source>
</evidence>
<dbReference type="FunFam" id="3.30.160.60:FF:000330">
    <property type="entry name" value="Zinc finger with KRAB and SCAN domains 1"/>
    <property type="match status" value="1"/>
</dbReference>
<reference evidence="14" key="3">
    <citation type="submission" date="2025-09" db="UniProtKB">
        <authorList>
            <consortium name="Ensembl"/>
        </authorList>
    </citation>
    <scope>IDENTIFICATION</scope>
</reference>
<dbReference type="SUPFAM" id="SSF109640">
    <property type="entry name" value="KRAB domain (Kruppel-associated box)"/>
    <property type="match status" value="1"/>
</dbReference>
<evidence type="ECO:0000259" key="13">
    <source>
        <dbReference type="PROSITE" id="PS50805"/>
    </source>
</evidence>
<feature type="domain" description="C2H2-type" evidence="12">
    <location>
        <begin position="323"/>
        <end position="350"/>
    </location>
</feature>
<evidence type="ECO:0000256" key="6">
    <source>
        <dbReference type="ARBA" id="ARBA00022833"/>
    </source>
</evidence>
<feature type="domain" description="C2H2-type" evidence="12">
    <location>
        <begin position="370"/>
        <end position="397"/>
    </location>
</feature>
<keyword evidence="5 11" id="KW-0863">Zinc-finger</keyword>
<dbReference type="CDD" id="cd07765">
    <property type="entry name" value="KRAB_A-box"/>
    <property type="match status" value="1"/>
</dbReference>
<dbReference type="FunFam" id="3.30.160.60:FF:000295">
    <property type="entry name" value="zinc finger protein 19"/>
    <property type="match status" value="1"/>
</dbReference>
<dbReference type="FunFam" id="3.30.160.60:FF:002971">
    <property type="entry name" value="Zinc finger protein"/>
    <property type="match status" value="1"/>
</dbReference>
<evidence type="ECO:0000256" key="3">
    <source>
        <dbReference type="ARBA" id="ARBA00022723"/>
    </source>
</evidence>
<dbReference type="PROSITE" id="PS00028">
    <property type="entry name" value="ZINC_FINGER_C2H2_1"/>
    <property type="match status" value="3"/>
</dbReference>
<dbReference type="InterPro" id="IPR013087">
    <property type="entry name" value="Znf_C2H2_type"/>
</dbReference>
<dbReference type="Pfam" id="PF00096">
    <property type="entry name" value="zf-C2H2"/>
    <property type="match status" value="3"/>
</dbReference>
<dbReference type="Gene3D" id="3.30.160.60">
    <property type="entry name" value="Classic Zinc Finger"/>
    <property type="match status" value="7"/>
</dbReference>
<name>A0A452FX18_CAPHI</name>
<proteinExistence type="inferred from homology"/>
<dbReference type="SUPFAM" id="SSF57667">
    <property type="entry name" value="beta-beta-alpha zinc fingers"/>
    <property type="match status" value="6"/>
</dbReference>
<evidence type="ECO:0000313" key="14">
    <source>
        <dbReference type="Ensembl" id="ENSCHIP00000028638.1"/>
    </source>
</evidence>
<keyword evidence="4" id="KW-0677">Repeat</keyword>
<dbReference type="PANTHER" id="PTHR24379">
    <property type="entry name" value="KRAB AND ZINC FINGER DOMAIN-CONTAINING"/>
    <property type="match status" value="1"/>
</dbReference>
<accession>A0A452FX18</accession>
<dbReference type="FunFam" id="3.30.160.60:FF:000016">
    <property type="entry name" value="zinc finger protein 37 homolog"/>
    <property type="match status" value="1"/>
</dbReference>